<dbReference type="AlphaFoldDB" id="A0A814B8V3"/>
<dbReference type="EMBL" id="CAJNOE010000108">
    <property type="protein sequence ID" value="CAF0923558.1"/>
    <property type="molecule type" value="Genomic_DNA"/>
</dbReference>
<sequence length="220" mass="25536">MSYATKRVSVVRIPRQVLNQVNPERTDKSITTSYLIPPDIPRHERTSSNNLEQIYTSTSKTDLFTTTAPKTSDVRIDDVDRENSDMQSVKSTVTVQQQPTRIDTWIKPSTENQSRPHLNWKGTNKWTFGLCSCCDDFNMFCYACSCWCCFRHELTSMMNEHWLLWFLNCSPLMELRTKFRQQYAIQGSIGEDFCLSTCCPLCVALQLANESRQYGHRIFT</sequence>
<dbReference type="Pfam" id="PF04749">
    <property type="entry name" value="PLAC8"/>
    <property type="match status" value="1"/>
</dbReference>
<comment type="similarity">
    <text evidence="1">Belongs to the cornifelin family.</text>
</comment>
<dbReference type="Proteomes" id="UP000663860">
    <property type="component" value="Unassembled WGS sequence"/>
</dbReference>
<evidence type="ECO:0000313" key="2">
    <source>
        <dbReference type="EMBL" id="CAF0923558.1"/>
    </source>
</evidence>
<organism evidence="2 4">
    <name type="scientific">Adineta steineri</name>
    <dbReference type="NCBI Taxonomy" id="433720"/>
    <lineage>
        <taxon>Eukaryota</taxon>
        <taxon>Metazoa</taxon>
        <taxon>Spiralia</taxon>
        <taxon>Gnathifera</taxon>
        <taxon>Rotifera</taxon>
        <taxon>Eurotatoria</taxon>
        <taxon>Bdelloidea</taxon>
        <taxon>Adinetida</taxon>
        <taxon>Adinetidae</taxon>
        <taxon>Adineta</taxon>
    </lineage>
</organism>
<dbReference type="Proteomes" id="UP000663868">
    <property type="component" value="Unassembled WGS sequence"/>
</dbReference>
<dbReference type="InterPro" id="IPR006461">
    <property type="entry name" value="PLAC_motif_containing"/>
</dbReference>
<evidence type="ECO:0000313" key="4">
    <source>
        <dbReference type="Proteomes" id="UP000663860"/>
    </source>
</evidence>
<evidence type="ECO:0000256" key="1">
    <source>
        <dbReference type="ARBA" id="ARBA00009024"/>
    </source>
</evidence>
<proteinExistence type="inferred from homology"/>
<comment type="caution">
    <text evidence="2">The sequence shown here is derived from an EMBL/GenBank/DDBJ whole genome shotgun (WGS) entry which is preliminary data.</text>
</comment>
<dbReference type="EMBL" id="CAJOBB010000139">
    <property type="protein sequence ID" value="CAF3581177.1"/>
    <property type="molecule type" value="Genomic_DNA"/>
</dbReference>
<reference evidence="2" key="1">
    <citation type="submission" date="2021-02" db="EMBL/GenBank/DDBJ databases">
        <authorList>
            <person name="Nowell W R."/>
        </authorList>
    </citation>
    <scope>NUCLEOTIDE SEQUENCE</scope>
</reference>
<protein>
    <submittedName>
        <fullName evidence="2">Uncharacterized protein</fullName>
    </submittedName>
</protein>
<name>A0A814B8V3_9BILA</name>
<accession>A0A814B8V3</accession>
<evidence type="ECO:0000313" key="3">
    <source>
        <dbReference type="EMBL" id="CAF3581177.1"/>
    </source>
</evidence>
<gene>
    <name evidence="2" type="ORF">IZO911_LOCUS13452</name>
    <name evidence="3" type="ORF">KXQ929_LOCUS4132</name>
</gene>